<sequence>MMKCAEVFTNMELDINVPVVNMEETKKNVLKALRKYRLCRNNLSDERKRRIMEMVEKDDYQSIEHTEEFQQCAFIWKMEDAVDKLNYIEKQILREGYMTVDKHNWVRMSRKLNVSRTIYYEHRDKTFESLAKKLKIAVYY</sequence>
<accession>A0A9X6TGK4</accession>
<gene>
    <name evidence="1" type="ORF">CON71_33195</name>
</gene>
<proteinExistence type="predicted"/>
<reference evidence="1 2" key="1">
    <citation type="submission" date="2017-09" db="EMBL/GenBank/DDBJ databases">
        <title>Large-scale bioinformatics analysis of Bacillus genomes uncovers conserved roles of natural products in bacterial physiology.</title>
        <authorList>
            <consortium name="Agbiome Team Llc"/>
            <person name="Bleich R.M."/>
            <person name="Grubbs K.J."/>
            <person name="Santa Maria K.C."/>
            <person name="Allen S.E."/>
            <person name="Farag S."/>
            <person name="Shank E.A."/>
            <person name="Bowers A."/>
        </authorList>
    </citation>
    <scope>NUCLEOTIDE SEQUENCE [LARGE SCALE GENOMIC DNA]</scope>
    <source>
        <strain evidence="1 2">AFS089089</strain>
    </source>
</reference>
<dbReference type="EMBL" id="NVNL01000124">
    <property type="protein sequence ID" value="PEA85872.1"/>
    <property type="molecule type" value="Genomic_DNA"/>
</dbReference>
<comment type="caution">
    <text evidence="1">The sequence shown here is derived from an EMBL/GenBank/DDBJ whole genome shotgun (WGS) entry which is preliminary data.</text>
</comment>
<organism evidence="1 2">
    <name type="scientific">Bacillus thuringiensis</name>
    <dbReference type="NCBI Taxonomy" id="1428"/>
    <lineage>
        <taxon>Bacteria</taxon>
        <taxon>Bacillati</taxon>
        <taxon>Bacillota</taxon>
        <taxon>Bacilli</taxon>
        <taxon>Bacillales</taxon>
        <taxon>Bacillaceae</taxon>
        <taxon>Bacillus</taxon>
        <taxon>Bacillus cereus group</taxon>
    </lineage>
</organism>
<protein>
    <submittedName>
        <fullName evidence="1">ArpU family transcriptional regulator</fullName>
    </submittedName>
</protein>
<name>A0A9X6TGK4_BACTU</name>
<dbReference type="NCBIfam" id="TIGR01637">
    <property type="entry name" value="phage_arpU"/>
    <property type="match status" value="1"/>
</dbReference>
<dbReference type="Proteomes" id="UP000220702">
    <property type="component" value="Unassembled WGS sequence"/>
</dbReference>
<evidence type="ECO:0000313" key="2">
    <source>
        <dbReference type="Proteomes" id="UP000220702"/>
    </source>
</evidence>
<dbReference type="InterPro" id="IPR006524">
    <property type="entry name" value="ArpU-like"/>
</dbReference>
<evidence type="ECO:0000313" key="1">
    <source>
        <dbReference type="EMBL" id="PEA85872.1"/>
    </source>
</evidence>
<dbReference type="AlphaFoldDB" id="A0A9X6TGK4"/>